<evidence type="ECO:0000313" key="3">
    <source>
        <dbReference type="Proteomes" id="UP001497525"/>
    </source>
</evidence>
<evidence type="ECO:0000256" key="1">
    <source>
        <dbReference type="SAM" id="Phobius"/>
    </source>
</evidence>
<organism evidence="2 3">
    <name type="scientific">Calicophoron daubneyi</name>
    <name type="common">Rumen fluke</name>
    <name type="synonym">Paramphistomum daubneyi</name>
    <dbReference type="NCBI Taxonomy" id="300641"/>
    <lineage>
        <taxon>Eukaryota</taxon>
        <taxon>Metazoa</taxon>
        <taxon>Spiralia</taxon>
        <taxon>Lophotrochozoa</taxon>
        <taxon>Platyhelminthes</taxon>
        <taxon>Trematoda</taxon>
        <taxon>Digenea</taxon>
        <taxon>Plagiorchiida</taxon>
        <taxon>Pronocephalata</taxon>
        <taxon>Paramphistomoidea</taxon>
        <taxon>Paramphistomidae</taxon>
        <taxon>Calicophoron</taxon>
    </lineage>
</organism>
<gene>
    <name evidence="2" type="ORF">CDAUBV1_LOCUS4239</name>
</gene>
<comment type="caution">
    <text evidence="2">The sequence shown here is derived from an EMBL/GenBank/DDBJ whole genome shotgun (WGS) entry which is preliminary data.</text>
</comment>
<feature type="transmembrane region" description="Helical" evidence="1">
    <location>
        <begin position="116"/>
        <end position="140"/>
    </location>
</feature>
<dbReference type="AlphaFoldDB" id="A0AAV2T4F4"/>
<dbReference type="Proteomes" id="UP001497525">
    <property type="component" value="Unassembled WGS sequence"/>
</dbReference>
<keyword evidence="1" id="KW-0472">Membrane</keyword>
<dbReference type="EMBL" id="CAXLJL010000101">
    <property type="protein sequence ID" value="CAL5131736.1"/>
    <property type="molecule type" value="Genomic_DNA"/>
</dbReference>
<keyword evidence="1" id="KW-0812">Transmembrane</keyword>
<reference evidence="2" key="1">
    <citation type="submission" date="2024-06" db="EMBL/GenBank/DDBJ databases">
        <authorList>
            <person name="Liu X."/>
            <person name="Lenzi L."/>
            <person name="Haldenby T S."/>
            <person name="Uol C."/>
        </authorList>
    </citation>
    <scope>NUCLEOTIDE SEQUENCE</scope>
</reference>
<sequence length="245" mass="26913">MDLVIPNEVLKRYGGLTNNQKYDLYRKFNSINFVSVPEFLKHQIGSVSDLSKFAVCKSPTGQYFVCPSSQPSSPTPFEQESRYCCGFPPQQYCCTLSQFKSDIHIVQSALVISPSVVLGVSILFLMIAALITIVACARCAHGLRKQSSRLRYSISDLAGATHSAHLSKSSACSSHIPPRRQLLSSATSETYSIHSSHQNLAAPVEESTHLPKSKQFNTVAVKTSGEVVHARRATYSSKRSSHHAH</sequence>
<protein>
    <submittedName>
        <fullName evidence="2">Uncharacterized protein</fullName>
    </submittedName>
</protein>
<accession>A0AAV2T4F4</accession>
<name>A0AAV2T4F4_CALDB</name>
<evidence type="ECO:0000313" key="2">
    <source>
        <dbReference type="EMBL" id="CAL5131736.1"/>
    </source>
</evidence>
<proteinExistence type="predicted"/>
<keyword evidence="1" id="KW-1133">Transmembrane helix</keyword>